<evidence type="ECO:0000313" key="4">
    <source>
        <dbReference type="Proteomes" id="UP001597493"/>
    </source>
</evidence>
<keyword evidence="4" id="KW-1185">Reference proteome</keyword>
<proteinExistence type="predicted"/>
<dbReference type="Pfam" id="PF07299">
    <property type="entry name" value="EF-G-binding_N"/>
    <property type="match status" value="1"/>
</dbReference>
<sequence>MNKPFIRNHQYNLIRKQVKLLQQTCATVSDPKVVESVRGGVQTKLSEAFPEGGAFPREMLDAVTSLSTEEQFRQYLQSLEPYLDPFPQVTAKQLGKLFPKVKKLKTPELAGVDYRYVTYISWIDIALNKMFLVYHMNGQFVGIQGNFTPVNKGVCFLCNRHEQVALFSAITKWKPADASPDYYKAIGNYMCMDSEVCNRNITDVAALEKFIQAVTVKTH</sequence>
<evidence type="ECO:0000259" key="1">
    <source>
        <dbReference type="Pfam" id="PF07299"/>
    </source>
</evidence>
<evidence type="ECO:0000259" key="2">
    <source>
        <dbReference type="Pfam" id="PF16571"/>
    </source>
</evidence>
<name>A0ABW5QXU5_9BACL</name>
<feature type="domain" description="Elongation factor G-binding protein N-terminal" evidence="1">
    <location>
        <begin position="5"/>
        <end position="87"/>
    </location>
</feature>
<dbReference type="Gene3D" id="1.20.1280.250">
    <property type="match status" value="1"/>
</dbReference>
<dbReference type="Proteomes" id="UP001597493">
    <property type="component" value="Unassembled WGS sequence"/>
</dbReference>
<dbReference type="InterPro" id="IPR038344">
    <property type="entry name" value="EF-G_N_sf"/>
</dbReference>
<dbReference type="EMBL" id="JBHUMY010000012">
    <property type="protein sequence ID" value="MFD2661050.1"/>
    <property type="molecule type" value="Genomic_DNA"/>
</dbReference>
<accession>A0ABW5QXU5</accession>
<feature type="domain" description="Elongation factor G-binding protein C-terminal treble-clef zinc-finger" evidence="2">
    <location>
        <begin position="101"/>
        <end position="203"/>
    </location>
</feature>
<dbReference type="Pfam" id="PF16571">
    <property type="entry name" value="FBP_C"/>
    <property type="match status" value="1"/>
</dbReference>
<protein>
    <submittedName>
        <fullName evidence="3">FusB/FusC family EF-G-binding protein</fullName>
    </submittedName>
</protein>
<dbReference type="CDD" id="cd16342">
    <property type="entry name" value="FusC_FusB"/>
    <property type="match status" value="1"/>
</dbReference>
<dbReference type="InterPro" id="IPR010841">
    <property type="entry name" value="EF-G-binding_N"/>
</dbReference>
<organism evidence="3 4">
    <name type="scientific">Paenibacillus thailandensis</name>
    <dbReference type="NCBI Taxonomy" id="393250"/>
    <lineage>
        <taxon>Bacteria</taxon>
        <taxon>Bacillati</taxon>
        <taxon>Bacillota</taxon>
        <taxon>Bacilli</taxon>
        <taxon>Bacillales</taxon>
        <taxon>Paenibacillaceae</taxon>
        <taxon>Paenibacillus</taxon>
    </lineage>
</organism>
<comment type="caution">
    <text evidence="3">The sequence shown here is derived from an EMBL/GenBank/DDBJ whole genome shotgun (WGS) entry which is preliminary data.</text>
</comment>
<gene>
    <name evidence="3" type="ORF">ACFSW5_12390</name>
</gene>
<dbReference type="InterPro" id="IPR032330">
    <property type="entry name" value="EF-G-binding_C"/>
</dbReference>
<reference evidence="4" key="1">
    <citation type="journal article" date="2019" name="Int. J. Syst. Evol. Microbiol.">
        <title>The Global Catalogue of Microorganisms (GCM) 10K type strain sequencing project: providing services to taxonomists for standard genome sequencing and annotation.</title>
        <authorList>
            <consortium name="The Broad Institute Genomics Platform"/>
            <consortium name="The Broad Institute Genome Sequencing Center for Infectious Disease"/>
            <person name="Wu L."/>
            <person name="Ma J."/>
        </authorList>
    </citation>
    <scope>NUCLEOTIDE SEQUENCE [LARGE SCALE GENOMIC DNA]</scope>
    <source>
        <strain evidence="4">TISTR 1827</strain>
    </source>
</reference>
<evidence type="ECO:0000313" key="3">
    <source>
        <dbReference type="EMBL" id="MFD2661050.1"/>
    </source>
</evidence>
<dbReference type="RefSeq" id="WP_379273349.1">
    <property type="nucleotide sequence ID" value="NZ_JBHUGT010000024.1"/>
</dbReference>